<keyword evidence="2" id="KW-1133">Transmembrane helix</keyword>
<gene>
    <name evidence="3" type="ORF">CMC5_040580</name>
</gene>
<dbReference type="Proteomes" id="UP000067626">
    <property type="component" value="Chromosome"/>
</dbReference>
<reference evidence="3 4" key="1">
    <citation type="submission" date="2015-07" db="EMBL/GenBank/DDBJ databases">
        <title>Genome analysis of myxobacterium Chondromyces crocatus Cm c5 reveals a high potential for natural compound synthesis and the genetic basis for the loss of fruiting body formation.</title>
        <authorList>
            <person name="Zaburannyi N."/>
            <person name="Bunk B."/>
            <person name="Maier J."/>
            <person name="Overmann J."/>
            <person name="Mueller R."/>
        </authorList>
    </citation>
    <scope>NUCLEOTIDE SEQUENCE [LARGE SCALE GENOMIC DNA]</scope>
    <source>
        <strain evidence="3 4">Cm c5</strain>
    </source>
</reference>
<feature type="transmembrane region" description="Helical" evidence="2">
    <location>
        <begin position="46"/>
        <end position="70"/>
    </location>
</feature>
<dbReference type="RefSeq" id="WP_050431905.1">
    <property type="nucleotide sequence ID" value="NZ_CP012159.1"/>
</dbReference>
<evidence type="ECO:0000313" key="4">
    <source>
        <dbReference type="Proteomes" id="UP000067626"/>
    </source>
</evidence>
<keyword evidence="2" id="KW-0812">Transmembrane</keyword>
<dbReference type="AlphaFoldDB" id="A0A0K1EGT3"/>
<dbReference type="STRING" id="52.CMC5_040580"/>
<dbReference type="KEGG" id="ccro:CMC5_040580"/>
<evidence type="ECO:0000256" key="2">
    <source>
        <dbReference type="SAM" id="Phobius"/>
    </source>
</evidence>
<organism evidence="3 4">
    <name type="scientific">Chondromyces crocatus</name>
    <dbReference type="NCBI Taxonomy" id="52"/>
    <lineage>
        <taxon>Bacteria</taxon>
        <taxon>Pseudomonadati</taxon>
        <taxon>Myxococcota</taxon>
        <taxon>Polyangia</taxon>
        <taxon>Polyangiales</taxon>
        <taxon>Polyangiaceae</taxon>
        <taxon>Chondromyces</taxon>
    </lineage>
</organism>
<dbReference type="EMBL" id="CP012159">
    <property type="protein sequence ID" value="AKT39907.1"/>
    <property type="molecule type" value="Genomic_DNA"/>
</dbReference>
<evidence type="ECO:0000256" key="1">
    <source>
        <dbReference type="SAM" id="Coils"/>
    </source>
</evidence>
<name>A0A0K1EGT3_CHOCO</name>
<proteinExistence type="predicted"/>
<keyword evidence="2" id="KW-0472">Membrane</keyword>
<evidence type="ECO:0000313" key="3">
    <source>
        <dbReference type="EMBL" id="AKT39907.1"/>
    </source>
</evidence>
<keyword evidence="1" id="KW-0175">Coiled coil</keyword>
<dbReference type="OrthoDB" id="5509274at2"/>
<keyword evidence="4" id="KW-1185">Reference proteome</keyword>
<protein>
    <submittedName>
        <fullName evidence="3">Uncharacterized protein</fullName>
    </submittedName>
</protein>
<accession>A0A0K1EGT3</accession>
<feature type="coiled-coil region" evidence="1">
    <location>
        <begin position="268"/>
        <end position="331"/>
    </location>
</feature>
<sequence length="350" mass="39284">MTRSDGRHSHAEDVMFATLTDTRLALDPDVRKALLQMRSRRRTPLLYMRWALTHPCNLLLLLGVLLVAFIGWSLPVLMVGLALEGLLIGLAPWAKGIRSRLDGHLDLLDRATTDQARDALVQQMEPRHQQEFCKMERLLERTRENLSRRAGGALGPGQMPDGSRLTASYIRLAIAHRAGQESLALTSFHELMETIRSLETVRMSSTDRMRELSERRLSVAYRRIACWCSTREGMDAIGQQLATIVELAQLMHEQSLAPDETPIEGAEIDRFIRELEESEGALRELASLSSEEVPQVRACPPTVRVAAPAPLEAALEEVMALEEACNDERLKKEGSVGVFMRARRQHVVQP</sequence>